<dbReference type="PANTHER" id="PTHR30461:SF2">
    <property type="entry name" value="SERINE RECOMBINASE PINE-RELATED"/>
    <property type="match status" value="1"/>
</dbReference>
<dbReference type="InterPro" id="IPR025827">
    <property type="entry name" value="Zn_ribbon_recom_dom"/>
</dbReference>
<keyword evidence="3" id="KW-0175">Coiled coil</keyword>
<accession>A0ABR6XB50</accession>
<feature type="coiled-coil region" evidence="3">
    <location>
        <begin position="385"/>
        <end position="446"/>
    </location>
</feature>
<dbReference type="EMBL" id="JACOFT010000001">
    <property type="protein sequence ID" value="MBC3810107.1"/>
    <property type="molecule type" value="Genomic_DNA"/>
</dbReference>
<evidence type="ECO:0000256" key="3">
    <source>
        <dbReference type="SAM" id="Coils"/>
    </source>
</evidence>
<organism evidence="7 8">
    <name type="scientific">Undibacterium aquatile</name>
    <dbReference type="NCBI Taxonomy" id="1537398"/>
    <lineage>
        <taxon>Bacteria</taxon>
        <taxon>Pseudomonadati</taxon>
        <taxon>Pseudomonadota</taxon>
        <taxon>Betaproteobacteria</taxon>
        <taxon>Burkholderiales</taxon>
        <taxon>Oxalobacteraceae</taxon>
        <taxon>Undibacterium</taxon>
    </lineage>
</organism>
<sequence length="576" mass="64902">MTGQTIIHFAGLEKLPIAYSYIRFSTPEQLKGGSLRRQLELSEKYAADHGLELDTTLKLRDLGLSAYHKVNLEKGALGVFFEAIKDGRVKRGSYLLVESLDRLSRATVLDAQRQFQDIILAGITIVTLTDKMVYSEQTIRENFGSLIYSLVIMSRAHDESDTKSQRISESWDYKRKHADTKVMTKMAPSWLRVEDGKFVVIEEKADIVREIFRLLRNGYGLDMIERKFNQEGVPTISRAKQWYKSYIFKMTLNKSVIGEFQPKTGRPPNVTPVGDAIKDYYPAIISEEDFYAAKSAMQARSTSGGRKGKGIANVFSGLCKCGYCGGTMRYIDKGKNSIYQYLACANAKSGLDCKYVTWQYQEFENCLLSRLSGLDIGVVLEDDGAEKAKHRLEVERAKLEEVRTRLKKLVRIAEMADEIEGISIRLSELNAEEKALKRSVAELEAAALLPTLARKHFQQFQRLRTALDNASGEDLIDLRLRISNELKRLLDRIEIYPEGAEPWSSSMKLIGVKPGKEGRFAVAVFKTGDGRVLHGVNSMATIWPGPKTEEGVATAHLPPYNKKAKQNQENVEGRDE</sequence>
<dbReference type="Pfam" id="PF13408">
    <property type="entry name" value="Zn_ribbon_recom"/>
    <property type="match status" value="1"/>
</dbReference>
<dbReference type="Pfam" id="PF00239">
    <property type="entry name" value="Resolvase"/>
    <property type="match status" value="1"/>
</dbReference>
<evidence type="ECO:0000256" key="2">
    <source>
        <dbReference type="ARBA" id="ARBA00023172"/>
    </source>
</evidence>
<reference evidence="7 8" key="1">
    <citation type="submission" date="2020-08" db="EMBL/GenBank/DDBJ databases">
        <title>Novel species isolated from subtropical streams in China.</title>
        <authorList>
            <person name="Lu H."/>
        </authorList>
    </citation>
    <scope>NUCLEOTIDE SEQUENCE [LARGE SCALE GENOMIC DNA]</scope>
    <source>
        <strain evidence="7 8">CCTCC AB 2015119</strain>
    </source>
</reference>
<dbReference type="SMART" id="SM00857">
    <property type="entry name" value="Resolvase"/>
    <property type="match status" value="1"/>
</dbReference>
<dbReference type="Proteomes" id="UP000637632">
    <property type="component" value="Unassembled WGS sequence"/>
</dbReference>
<keyword evidence="2" id="KW-0233">DNA recombination</keyword>
<dbReference type="Pfam" id="PF07508">
    <property type="entry name" value="Recombinase"/>
    <property type="match status" value="1"/>
</dbReference>
<feature type="domain" description="Recombinase" evidence="6">
    <location>
        <begin position="188"/>
        <end position="303"/>
    </location>
</feature>
<dbReference type="PROSITE" id="PS51737">
    <property type="entry name" value="RECOMBINASE_DNA_BIND"/>
    <property type="match status" value="1"/>
</dbReference>
<dbReference type="Gene3D" id="3.90.1750.20">
    <property type="entry name" value="Putative Large Serine Recombinase, Chain B, Domain 2"/>
    <property type="match status" value="1"/>
</dbReference>
<feature type="region of interest" description="Disordered" evidence="4">
    <location>
        <begin position="551"/>
        <end position="576"/>
    </location>
</feature>
<dbReference type="InterPro" id="IPR038109">
    <property type="entry name" value="DNA_bind_recomb_sf"/>
</dbReference>
<dbReference type="SUPFAM" id="SSF53041">
    <property type="entry name" value="Resolvase-like"/>
    <property type="match status" value="1"/>
</dbReference>
<name>A0ABR6XB50_9BURK</name>
<dbReference type="InterPro" id="IPR036162">
    <property type="entry name" value="Resolvase-like_N_sf"/>
</dbReference>
<feature type="domain" description="Resolvase/invertase-type recombinase catalytic" evidence="5">
    <location>
        <begin position="17"/>
        <end position="178"/>
    </location>
</feature>
<evidence type="ECO:0000259" key="5">
    <source>
        <dbReference type="PROSITE" id="PS51736"/>
    </source>
</evidence>
<dbReference type="PROSITE" id="PS51736">
    <property type="entry name" value="RECOMBINASES_3"/>
    <property type="match status" value="1"/>
</dbReference>
<evidence type="ECO:0000313" key="8">
    <source>
        <dbReference type="Proteomes" id="UP000637632"/>
    </source>
</evidence>
<dbReference type="Gene3D" id="3.40.50.1390">
    <property type="entry name" value="Resolvase, N-terminal catalytic domain"/>
    <property type="match status" value="1"/>
</dbReference>
<dbReference type="RefSeq" id="WP_190476866.1">
    <property type="nucleotide sequence ID" value="NZ_JACOFT010000001.1"/>
</dbReference>
<proteinExistence type="predicted"/>
<evidence type="ECO:0000256" key="4">
    <source>
        <dbReference type="SAM" id="MobiDB-lite"/>
    </source>
</evidence>
<dbReference type="InterPro" id="IPR006119">
    <property type="entry name" value="Resolv_N"/>
</dbReference>
<dbReference type="InterPro" id="IPR011109">
    <property type="entry name" value="DNA_bind_recombinase_dom"/>
</dbReference>
<evidence type="ECO:0000256" key="1">
    <source>
        <dbReference type="ARBA" id="ARBA00023125"/>
    </source>
</evidence>
<evidence type="ECO:0000313" key="7">
    <source>
        <dbReference type="EMBL" id="MBC3810107.1"/>
    </source>
</evidence>
<keyword evidence="8" id="KW-1185">Reference proteome</keyword>
<evidence type="ECO:0000259" key="6">
    <source>
        <dbReference type="PROSITE" id="PS51737"/>
    </source>
</evidence>
<dbReference type="PANTHER" id="PTHR30461">
    <property type="entry name" value="DNA-INVERTASE FROM LAMBDOID PROPHAGE"/>
    <property type="match status" value="1"/>
</dbReference>
<keyword evidence="1" id="KW-0238">DNA-binding</keyword>
<comment type="caution">
    <text evidence="7">The sequence shown here is derived from an EMBL/GenBank/DDBJ whole genome shotgun (WGS) entry which is preliminary data.</text>
</comment>
<dbReference type="InterPro" id="IPR050639">
    <property type="entry name" value="SSR_resolvase"/>
</dbReference>
<dbReference type="CDD" id="cd00338">
    <property type="entry name" value="Ser_Recombinase"/>
    <property type="match status" value="1"/>
</dbReference>
<gene>
    <name evidence="7" type="ORF">H8K26_01520</name>
</gene>
<protein>
    <submittedName>
        <fullName evidence="7">Recombinase family protein</fullName>
    </submittedName>
</protein>